<dbReference type="Gene3D" id="3.30.40.10">
    <property type="entry name" value="Zinc/RING finger domain, C3HC4 (zinc finger)"/>
    <property type="match status" value="1"/>
</dbReference>
<evidence type="ECO:0000256" key="4">
    <source>
        <dbReference type="ARBA" id="ARBA00022771"/>
    </source>
</evidence>
<keyword evidence="4 6" id="KW-0863">Zinc-finger</keyword>
<dbReference type="EMBL" id="CM007657">
    <property type="protein sequence ID" value="ONH97953.1"/>
    <property type="molecule type" value="Genomic_DNA"/>
</dbReference>
<keyword evidence="10" id="KW-1185">Reference proteome</keyword>
<evidence type="ECO:0000259" key="8">
    <source>
        <dbReference type="PROSITE" id="PS50089"/>
    </source>
</evidence>
<dbReference type="Pfam" id="PF13639">
    <property type="entry name" value="zf-RING_2"/>
    <property type="match status" value="1"/>
</dbReference>
<dbReference type="PROSITE" id="PS50089">
    <property type="entry name" value="ZF_RING_2"/>
    <property type="match status" value="1"/>
</dbReference>
<dbReference type="EC" id="2.3.2.27" evidence="2"/>
<sequence>MGTFSNPATSYSLMDMWFDLDEALTLPEEHIGGACGGGNINSNATGTVNTLVANMPTVAAVELEAAICSVCAQGFHHDQCSDDDEEEEEEEEEEMNGIATGVGKQVPCGHVYHETCIAKWLSNSNSCPLCRSPILSN</sequence>
<proteinExistence type="predicted"/>
<dbReference type="eggNOG" id="KOG0800">
    <property type="taxonomic scope" value="Eukaryota"/>
</dbReference>
<comment type="catalytic activity">
    <reaction evidence="1">
        <text>S-ubiquitinyl-[E2 ubiquitin-conjugating enzyme]-L-cysteine + [acceptor protein]-L-lysine = [E2 ubiquitin-conjugating enzyme]-L-cysteine + N(6)-ubiquitinyl-[acceptor protein]-L-lysine.</text>
        <dbReference type="EC" id="2.3.2.27"/>
    </reaction>
</comment>
<dbReference type="SMART" id="SM00184">
    <property type="entry name" value="RING"/>
    <property type="match status" value="1"/>
</dbReference>
<name>A0A251NF59_PRUPE</name>
<feature type="region of interest" description="Disordered" evidence="7">
    <location>
        <begin position="77"/>
        <end position="104"/>
    </location>
</feature>
<dbReference type="Proteomes" id="UP000006882">
    <property type="component" value="Chromosome G7"/>
</dbReference>
<organism evidence="9 10">
    <name type="scientific">Prunus persica</name>
    <name type="common">Peach</name>
    <name type="synonym">Amygdalus persica</name>
    <dbReference type="NCBI Taxonomy" id="3760"/>
    <lineage>
        <taxon>Eukaryota</taxon>
        <taxon>Viridiplantae</taxon>
        <taxon>Streptophyta</taxon>
        <taxon>Embryophyta</taxon>
        <taxon>Tracheophyta</taxon>
        <taxon>Spermatophyta</taxon>
        <taxon>Magnoliopsida</taxon>
        <taxon>eudicotyledons</taxon>
        <taxon>Gunneridae</taxon>
        <taxon>Pentapetalae</taxon>
        <taxon>rosids</taxon>
        <taxon>fabids</taxon>
        <taxon>Rosales</taxon>
        <taxon>Rosaceae</taxon>
        <taxon>Amygdaloideae</taxon>
        <taxon>Amygdaleae</taxon>
        <taxon>Prunus</taxon>
    </lineage>
</organism>
<evidence type="ECO:0000256" key="5">
    <source>
        <dbReference type="ARBA" id="ARBA00022833"/>
    </source>
</evidence>
<keyword evidence="3" id="KW-0479">Metal-binding</keyword>
<keyword evidence="5" id="KW-0862">Zinc</keyword>
<protein>
    <recommendedName>
        <fullName evidence="2">RING-type E3 ubiquitin transferase</fullName>
        <ecNumber evidence="2">2.3.2.27</ecNumber>
    </recommendedName>
</protein>
<dbReference type="PANTHER" id="PTHR15710">
    <property type="entry name" value="E3 UBIQUITIN-PROTEIN LIGASE PRAJA"/>
    <property type="match status" value="1"/>
</dbReference>
<dbReference type="PANTHER" id="PTHR15710:SF74">
    <property type="entry name" value="RING-TYPE E3 UBIQUITIN TRANSFERASE-RELATED"/>
    <property type="match status" value="1"/>
</dbReference>
<dbReference type="Gramene" id="ONH97953">
    <property type="protein sequence ID" value="ONH97953"/>
    <property type="gene ID" value="PRUPE_7G220800"/>
</dbReference>
<evidence type="ECO:0000313" key="10">
    <source>
        <dbReference type="Proteomes" id="UP000006882"/>
    </source>
</evidence>
<gene>
    <name evidence="9" type="ORF">PRUPE_7G220800</name>
</gene>
<dbReference type="GO" id="GO:0061630">
    <property type="term" value="F:ubiquitin protein ligase activity"/>
    <property type="evidence" value="ECO:0007669"/>
    <property type="project" value="UniProtKB-EC"/>
</dbReference>
<feature type="domain" description="RING-type" evidence="8">
    <location>
        <begin position="68"/>
        <end position="131"/>
    </location>
</feature>
<evidence type="ECO:0000256" key="2">
    <source>
        <dbReference type="ARBA" id="ARBA00012483"/>
    </source>
</evidence>
<evidence type="ECO:0000256" key="3">
    <source>
        <dbReference type="ARBA" id="ARBA00022723"/>
    </source>
</evidence>
<evidence type="ECO:0000256" key="6">
    <source>
        <dbReference type="PROSITE-ProRule" id="PRU00175"/>
    </source>
</evidence>
<reference evidence="9 10" key="1">
    <citation type="journal article" date="2013" name="Nat. Genet.">
        <title>The high-quality draft genome of peach (Prunus persica) identifies unique patterns of genetic diversity, domestication and genome evolution.</title>
        <authorList>
            <consortium name="International Peach Genome Initiative"/>
            <person name="Verde I."/>
            <person name="Abbott A.G."/>
            <person name="Scalabrin S."/>
            <person name="Jung S."/>
            <person name="Shu S."/>
            <person name="Marroni F."/>
            <person name="Zhebentyayeva T."/>
            <person name="Dettori M.T."/>
            <person name="Grimwood J."/>
            <person name="Cattonaro F."/>
            <person name="Zuccolo A."/>
            <person name="Rossini L."/>
            <person name="Jenkins J."/>
            <person name="Vendramin E."/>
            <person name="Meisel L.A."/>
            <person name="Decroocq V."/>
            <person name="Sosinski B."/>
            <person name="Prochnik S."/>
            <person name="Mitros T."/>
            <person name="Policriti A."/>
            <person name="Cipriani G."/>
            <person name="Dondini L."/>
            <person name="Ficklin S."/>
            <person name="Goodstein D.M."/>
            <person name="Xuan P."/>
            <person name="Del Fabbro C."/>
            <person name="Aramini V."/>
            <person name="Copetti D."/>
            <person name="Gonzalez S."/>
            <person name="Horner D.S."/>
            <person name="Falchi R."/>
            <person name="Lucas S."/>
            <person name="Mica E."/>
            <person name="Maldonado J."/>
            <person name="Lazzari B."/>
            <person name="Bielenberg D."/>
            <person name="Pirona R."/>
            <person name="Miculan M."/>
            <person name="Barakat A."/>
            <person name="Testolin R."/>
            <person name="Stella A."/>
            <person name="Tartarini S."/>
            <person name="Tonutti P."/>
            <person name="Arus P."/>
            <person name="Orellana A."/>
            <person name="Wells C."/>
            <person name="Main D."/>
            <person name="Vizzotto G."/>
            <person name="Silva H."/>
            <person name="Salamini F."/>
            <person name="Schmutz J."/>
            <person name="Morgante M."/>
            <person name="Rokhsar D.S."/>
        </authorList>
    </citation>
    <scope>NUCLEOTIDE SEQUENCE [LARGE SCALE GENOMIC DNA]</scope>
    <source>
        <strain evidence="10">cv. Nemared</strain>
    </source>
</reference>
<dbReference type="OrthoDB" id="21204at2759"/>
<dbReference type="GO" id="GO:0008270">
    <property type="term" value="F:zinc ion binding"/>
    <property type="evidence" value="ECO:0007669"/>
    <property type="project" value="UniProtKB-KW"/>
</dbReference>
<evidence type="ECO:0000313" key="9">
    <source>
        <dbReference type="EMBL" id="ONH97953.1"/>
    </source>
</evidence>
<dbReference type="InterPro" id="IPR013083">
    <property type="entry name" value="Znf_RING/FYVE/PHD"/>
</dbReference>
<feature type="compositionally biased region" description="Acidic residues" evidence="7">
    <location>
        <begin position="81"/>
        <end position="95"/>
    </location>
</feature>
<accession>A0A251NF59</accession>
<evidence type="ECO:0000256" key="7">
    <source>
        <dbReference type="SAM" id="MobiDB-lite"/>
    </source>
</evidence>
<dbReference type="AlphaFoldDB" id="A0A251NF59"/>
<evidence type="ECO:0000256" key="1">
    <source>
        <dbReference type="ARBA" id="ARBA00000900"/>
    </source>
</evidence>
<dbReference type="SUPFAM" id="SSF57850">
    <property type="entry name" value="RING/U-box"/>
    <property type="match status" value="1"/>
</dbReference>
<dbReference type="InterPro" id="IPR001841">
    <property type="entry name" value="Znf_RING"/>
</dbReference>